<feature type="transmembrane region" description="Helical" evidence="1">
    <location>
        <begin position="12"/>
        <end position="35"/>
    </location>
</feature>
<feature type="transmembrane region" description="Helical" evidence="1">
    <location>
        <begin position="221"/>
        <end position="242"/>
    </location>
</feature>
<keyword evidence="1" id="KW-0812">Transmembrane</keyword>
<feature type="transmembrane region" description="Helical" evidence="1">
    <location>
        <begin position="121"/>
        <end position="138"/>
    </location>
</feature>
<feature type="transmembrane region" description="Helical" evidence="1">
    <location>
        <begin position="95"/>
        <end position="115"/>
    </location>
</feature>
<dbReference type="Proteomes" id="UP000095256">
    <property type="component" value="Unassembled WGS sequence"/>
</dbReference>
<feature type="transmembrane region" description="Helical" evidence="1">
    <location>
        <begin position="55"/>
        <end position="75"/>
    </location>
</feature>
<dbReference type="Pfam" id="PF18761">
    <property type="entry name" value="Heliorhodopsin"/>
    <property type="match status" value="1"/>
</dbReference>
<keyword evidence="3" id="KW-1185">Reference proteome</keyword>
<organism evidence="2 3">
    <name type="scientific">Enterococcus rivorum</name>
    <dbReference type="NCBI Taxonomy" id="762845"/>
    <lineage>
        <taxon>Bacteria</taxon>
        <taxon>Bacillati</taxon>
        <taxon>Bacillota</taxon>
        <taxon>Bacilli</taxon>
        <taxon>Lactobacillales</taxon>
        <taxon>Enterococcaceae</taxon>
        <taxon>Enterococcus</taxon>
    </lineage>
</organism>
<feature type="transmembrane region" description="Helical" evidence="1">
    <location>
        <begin position="150"/>
        <end position="170"/>
    </location>
</feature>
<feature type="transmembrane region" description="Helical" evidence="1">
    <location>
        <begin position="182"/>
        <end position="200"/>
    </location>
</feature>
<keyword evidence="1" id="KW-0472">Membrane</keyword>
<dbReference type="EMBL" id="MIEK01000007">
    <property type="protein sequence ID" value="OEH83460.1"/>
    <property type="molecule type" value="Genomic_DNA"/>
</dbReference>
<name>A0A1E5L013_9ENTE</name>
<keyword evidence="1" id="KW-1133">Transmembrane helix</keyword>
<dbReference type="AlphaFoldDB" id="A0A1E5L013"/>
<accession>A0A1E5L013</accession>
<proteinExistence type="predicted"/>
<sequence>MGCLHFIQGGLMLFFALSVTKITNFKIPLMTYFLTFDKRSVQLVTDPKMIGQVPFAIFVSLFLFISAAAHFLIVLPKLNDIYNNDLKKRINRFRWYEYALSSSLMIVLIAMLFGMYDLGSLIILFLLNASMNLFGLLMELLNQYTKKTNWLPFIFGSISGLGTWVVIFIYALGNSDPSEVPWFVYAILASYFVFFNLFPINMVLQYKRIGKWSNYIYGERTYILLSLIAKTVLAWLVFSGVMQP</sequence>
<evidence type="ECO:0000256" key="1">
    <source>
        <dbReference type="SAM" id="Phobius"/>
    </source>
</evidence>
<reference evidence="2 3" key="1">
    <citation type="submission" date="2016-09" db="EMBL/GenBank/DDBJ databases">
        <authorList>
            <person name="Capua I."/>
            <person name="De Benedictis P."/>
            <person name="Joannis T."/>
            <person name="Lombin L.H."/>
            <person name="Cattoli G."/>
        </authorList>
    </citation>
    <scope>NUCLEOTIDE SEQUENCE [LARGE SCALE GENOMIC DNA]</scope>
    <source>
        <strain evidence="2 3">LMG 25899</strain>
    </source>
</reference>
<evidence type="ECO:0000313" key="3">
    <source>
        <dbReference type="Proteomes" id="UP000095256"/>
    </source>
</evidence>
<dbReference type="STRING" id="762845.BCR26_09495"/>
<comment type="caution">
    <text evidence="2">The sequence shown here is derived from an EMBL/GenBank/DDBJ whole genome shotgun (WGS) entry which is preliminary data.</text>
</comment>
<dbReference type="Gene3D" id="1.20.1070.10">
    <property type="entry name" value="Rhodopsin 7-helix transmembrane proteins"/>
    <property type="match status" value="1"/>
</dbReference>
<evidence type="ECO:0000313" key="2">
    <source>
        <dbReference type="EMBL" id="OEH83460.1"/>
    </source>
</evidence>
<protein>
    <recommendedName>
        <fullName evidence="4">Heliorhodopsin HeR</fullName>
    </recommendedName>
</protein>
<dbReference type="InterPro" id="IPR041113">
    <property type="entry name" value="Heliorhodopsin"/>
</dbReference>
<evidence type="ECO:0008006" key="4">
    <source>
        <dbReference type="Google" id="ProtNLM"/>
    </source>
</evidence>
<dbReference type="NCBIfam" id="NF038020">
    <property type="entry name" value="HeR"/>
    <property type="match status" value="1"/>
</dbReference>
<dbReference type="OrthoDB" id="2042238at2"/>
<gene>
    <name evidence="2" type="ORF">BCR26_09495</name>
</gene>